<dbReference type="SMART" id="SM00450">
    <property type="entry name" value="RHOD"/>
    <property type="match status" value="1"/>
</dbReference>
<dbReference type="Proteomes" id="UP000043699">
    <property type="component" value="Unassembled WGS sequence"/>
</dbReference>
<evidence type="ECO:0000259" key="1">
    <source>
        <dbReference type="PROSITE" id="PS50206"/>
    </source>
</evidence>
<dbReference type="STRING" id="1499687.BN1080_01448"/>
<dbReference type="InterPro" id="IPR001763">
    <property type="entry name" value="Rhodanese-like_dom"/>
</dbReference>
<dbReference type="GO" id="GO:0016740">
    <property type="term" value="F:transferase activity"/>
    <property type="evidence" value="ECO:0007669"/>
    <property type="project" value="UniProtKB-KW"/>
</dbReference>
<dbReference type="EMBL" id="CCXS01000001">
    <property type="protein sequence ID" value="CEG22519.1"/>
    <property type="molecule type" value="Genomic_DNA"/>
</dbReference>
<evidence type="ECO:0000313" key="2">
    <source>
        <dbReference type="EMBL" id="CEG22519.1"/>
    </source>
</evidence>
<keyword evidence="2" id="KW-0808">Transferase</keyword>
<dbReference type="InterPro" id="IPR036873">
    <property type="entry name" value="Rhodanese-like_dom_sf"/>
</dbReference>
<feature type="domain" description="Rhodanese" evidence="1">
    <location>
        <begin position="15"/>
        <end position="99"/>
    </location>
</feature>
<dbReference type="OrthoDB" id="9800872at2"/>
<proteinExistence type="predicted"/>
<keyword evidence="3" id="KW-1185">Reference proteome</keyword>
<evidence type="ECO:0000313" key="3">
    <source>
        <dbReference type="Proteomes" id="UP000043699"/>
    </source>
</evidence>
<dbReference type="PANTHER" id="PTHR43031">
    <property type="entry name" value="FAD-DEPENDENT OXIDOREDUCTASE"/>
    <property type="match status" value="1"/>
</dbReference>
<protein>
    <submittedName>
        <fullName evidence="2">Thiosulfate sulfurtransferase GlpE</fullName>
    </submittedName>
</protein>
<name>A0A098EJN2_9BACL</name>
<dbReference type="SUPFAM" id="SSF52821">
    <property type="entry name" value="Rhodanese/Cell cycle control phosphatase"/>
    <property type="match status" value="1"/>
</dbReference>
<accession>A0A098EJN2</accession>
<sequence length="99" mass="10788">MKSITTDELQEIVERGEEIYLIDVRENEEVAYGMVPGAKHIPLGQLPERLDELEAGTAVHVICKAGGRSAMACDFLEANGIETVNIEGGMMNWNGEVIA</sequence>
<dbReference type="CDD" id="cd00158">
    <property type="entry name" value="RHOD"/>
    <property type="match status" value="1"/>
</dbReference>
<dbReference type="Pfam" id="PF00581">
    <property type="entry name" value="Rhodanese"/>
    <property type="match status" value="1"/>
</dbReference>
<dbReference type="Gene3D" id="3.40.250.10">
    <property type="entry name" value="Rhodanese-like domain"/>
    <property type="match status" value="1"/>
</dbReference>
<dbReference type="PROSITE" id="PS50206">
    <property type="entry name" value="RHODANESE_3"/>
    <property type="match status" value="1"/>
</dbReference>
<organism evidence="2 3">
    <name type="scientific">Planococcus massiliensis</name>
    <dbReference type="NCBI Taxonomy" id="1499687"/>
    <lineage>
        <taxon>Bacteria</taxon>
        <taxon>Bacillati</taxon>
        <taxon>Bacillota</taxon>
        <taxon>Bacilli</taxon>
        <taxon>Bacillales</taxon>
        <taxon>Caryophanaceae</taxon>
        <taxon>Planococcus</taxon>
    </lineage>
</organism>
<dbReference type="InterPro" id="IPR050229">
    <property type="entry name" value="GlpE_sulfurtransferase"/>
</dbReference>
<dbReference type="AlphaFoldDB" id="A0A098EJN2"/>
<reference evidence="2 3" key="1">
    <citation type="submission" date="2014-09" db="EMBL/GenBank/DDBJ databases">
        <authorList>
            <person name="Urmite Genomes Urmite Genomes"/>
        </authorList>
    </citation>
    <scope>NUCLEOTIDE SEQUENCE [LARGE SCALE GENOMIC DNA]</scope>
    <source>
        <strain evidence="2 3">ES2</strain>
    </source>
</reference>
<dbReference type="RefSeq" id="WP_052651322.1">
    <property type="nucleotide sequence ID" value="NZ_CCXS01000001.1"/>
</dbReference>
<dbReference type="PANTHER" id="PTHR43031:SF17">
    <property type="entry name" value="SULFURTRANSFERASE YTWF-RELATED"/>
    <property type="match status" value="1"/>
</dbReference>
<gene>
    <name evidence="2" type="primary">glpE_2</name>
    <name evidence="2" type="ORF">BN1080_01448</name>
</gene>